<keyword evidence="1" id="KW-0732">Signal</keyword>
<accession>A0A1C4ANL6</accession>
<evidence type="ECO:0000313" key="3">
    <source>
        <dbReference type="Proteomes" id="UP000199670"/>
    </source>
</evidence>
<protein>
    <submittedName>
        <fullName evidence="2">Uncharacterized protein</fullName>
    </submittedName>
</protein>
<dbReference type="EMBL" id="FMAQ01000003">
    <property type="protein sequence ID" value="SCB96220.1"/>
    <property type="molecule type" value="Genomic_DNA"/>
</dbReference>
<keyword evidence="3" id="KW-1185">Reference proteome</keyword>
<feature type="signal peptide" evidence="1">
    <location>
        <begin position="1"/>
        <end position="23"/>
    </location>
</feature>
<gene>
    <name evidence="2" type="ORF">GA0061081_10360</name>
</gene>
<organism evidence="2 3">
    <name type="scientific">Gilliamella bombicola</name>
    <dbReference type="NCBI Taxonomy" id="1798182"/>
    <lineage>
        <taxon>Bacteria</taxon>
        <taxon>Pseudomonadati</taxon>
        <taxon>Pseudomonadota</taxon>
        <taxon>Gammaproteobacteria</taxon>
        <taxon>Orbales</taxon>
        <taxon>Orbaceae</taxon>
        <taxon>Gilliamella</taxon>
    </lineage>
</organism>
<dbReference type="Proteomes" id="UP000199670">
    <property type="component" value="Unassembled WGS sequence"/>
</dbReference>
<proteinExistence type="predicted"/>
<evidence type="ECO:0000313" key="2">
    <source>
        <dbReference type="EMBL" id="SCB96220.1"/>
    </source>
</evidence>
<feature type="chain" id="PRO_5008688841" evidence="1">
    <location>
        <begin position="24"/>
        <end position="229"/>
    </location>
</feature>
<dbReference type="RefSeq" id="WP_091347367.1">
    <property type="nucleotide sequence ID" value="NZ_FMAQ01000003.1"/>
</dbReference>
<reference evidence="3" key="1">
    <citation type="submission" date="2016-08" db="EMBL/GenBank/DDBJ databases">
        <authorList>
            <person name="Varghese N."/>
            <person name="Submissions Spin"/>
        </authorList>
    </citation>
    <scope>NUCLEOTIDE SEQUENCE [LARGE SCALE GENOMIC DNA]</scope>
    <source>
        <strain evidence="3">R-53248</strain>
    </source>
</reference>
<sequence>MKNNVRHLLVFCWLIFTTLTVCADNTPYSSAKTPLYKNLYYNMPKNEVMQQYNTEQDPDNQNQLISYNQSFLGFQWTMILIFNQNNLLESVYLETDSDANGNKLWTLLAAIGKNFSIVYGTHDSNSIDFVSIIKEKGQNATQKAFEDFWLDAISHSTSLNIIAIDNDSVQGVLGKVNNYMSLLHRMPDTARQAELVVVSDEDDNICLGVNFTLPKKQLINVQNQSNEDF</sequence>
<name>A0A1C4ANL6_9GAMM</name>
<dbReference type="OrthoDB" id="9876603at2"/>
<dbReference type="AlphaFoldDB" id="A0A1C4ANL6"/>
<dbReference type="STRING" id="1798182.GA0061081_10360"/>
<evidence type="ECO:0000256" key="1">
    <source>
        <dbReference type="SAM" id="SignalP"/>
    </source>
</evidence>